<reference evidence="7" key="1">
    <citation type="journal article" date="2015" name="Genome Announc.">
        <title>Genome sequence of the AIDS-associated pathogen Penicillium marneffei (ATCC18224) and its near taxonomic relative Talaromyces stipitatus (ATCC10500).</title>
        <authorList>
            <person name="Nierman W.C."/>
            <person name="Fedorova-Abrams N.D."/>
            <person name="Andrianopoulos A."/>
        </authorList>
    </citation>
    <scope>NUCLEOTIDE SEQUENCE [LARGE SCALE GENOMIC DNA]</scope>
    <source>
        <strain evidence="7">ATCC 10500 / CBS 375.48 / QM 6759 / NRRL 1006</strain>
    </source>
</reference>
<feature type="domain" description="FAD-binding" evidence="5">
    <location>
        <begin position="146"/>
        <end position="354"/>
    </location>
</feature>
<dbReference type="GO" id="GO:0044550">
    <property type="term" value="P:secondary metabolite biosynthetic process"/>
    <property type="evidence" value="ECO:0007669"/>
    <property type="project" value="TreeGrafter"/>
</dbReference>
<dbReference type="SUPFAM" id="SSF51905">
    <property type="entry name" value="FAD/NAD(P)-binding domain"/>
    <property type="match status" value="1"/>
</dbReference>
<evidence type="ECO:0000313" key="7">
    <source>
        <dbReference type="Proteomes" id="UP000001745"/>
    </source>
</evidence>
<gene>
    <name evidence="6" type="ORF">TSTA_101140</name>
</gene>
<keyword evidence="4" id="KW-1133">Transmembrane helix</keyword>
<organism evidence="6 7">
    <name type="scientific">Talaromyces stipitatus (strain ATCC 10500 / CBS 375.48 / QM 6759 / NRRL 1006)</name>
    <name type="common">Penicillium stipitatum</name>
    <dbReference type="NCBI Taxonomy" id="441959"/>
    <lineage>
        <taxon>Eukaryota</taxon>
        <taxon>Fungi</taxon>
        <taxon>Dikarya</taxon>
        <taxon>Ascomycota</taxon>
        <taxon>Pezizomycotina</taxon>
        <taxon>Eurotiomycetes</taxon>
        <taxon>Eurotiomycetidae</taxon>
        <taxon>Eurotiales</taxon>
        <taxon>Trichocomaceae</taxon>
        <taxon>Talaromyces</taxon>
        <taxon>Talaromyces sect. Talaromyces</taxon>
    </lineage>
</organism>
<dbReference type="PhylomeDB" id="B8MLU8"/>
<dbReference type="AlphaFoldDB" id="B8MLU8"/>
<dbReference type="PANTHER" id="PTHR46720:SF3">
    <property type="entry name" value="FAD-BINDING DOMAIN-CONTAINING PROTEIN-RELATED"/>
    <property type="match status" value="1"/>
</dbReference>
<dbReference type="PRINTS" id="PR00420">
    <property type="entry name" value="RNGMNOXGNASE"/>
</dbReference>
<dbReference type="Gene3D" id="3.50.50.60">
    <property type="entry name" value="FAD/NAD(P)-binding domain"/>
    <property type="match status" value="1"/>
</dbReference>
<dbReference type="STRING" id="441959.B8MLU8"/>
<dbReference type="VEuPathDB" id="FungiDB:TSTA_101140"/>
<evidence type="ECO:0000256" key="4">
    <source>
        <dbReference type="SAM" id="Phobius"/>
    </source>
</evidence>
<name>B8MLU8_TALSN</name>
<feature type="transmembrane region" description="Helical" evidence="4">
    <location>
        <begin position="19"/>
        <end position="38"/>
    </location>
</feature>
<dbReference type="GO" id="GO:0071949">
    <property type="term" value="F:FAD binding"/>
    <property type="evidence" value="ECO:0007669"/>
    <property type="project" value="InterPro"/>
</dbReference>
<dbReference type="RefSeq" id="XP_002486112.1">
    <property type="nucleotide sequence ID" value="XM_002486067.1"/>
</dbReference>
<evidence type="ECO:0000259" key="5">
    <source>
        <dbReference type="Pfam" id="PF01494"/>
    </source>
</evidence>
<sequence length="452" mass="50490">MTTTTTDPTKTKDNMDPPFHISIIGGGIIGLNLALGLLNRNISVTIYEQAHEIKEIGAGIGISFGIQECMRELDPRIPEMLPRIAVLGPDTLQWVDASSTTEDFGLRGEGKLFDMRLPMGEGFYLCHRAELCNELVKLLPEGCLRLGKRLDGFEQGSENAKVVMSFTDGTKVEADAVIGCDGIKSRVRNLLLGDENPASKPHYAKESAYRSLISMSKASSILGSYSSVLTLWIGHGASIVTFPLSNNKYLNVAAFVQDNNKDGWPDYHKHTVQASKAEIMHAFADFNPRIRRLFEELPDEQNRWGIFDTLDYPLESYAYGCVAVAGDAAHGSTPHHGMGAGMGIEDALVLRTVLERAKQKLSADPAATSKKIALSRAFETFDSIRRERSQWLVASSRRQGQLVKWGVPEIRNKEDFVRDTQERISKLYGYDWRLMVKQSIEDYEKRTERKDR</sequence>
<dbReference type="eggNOG" id="KOG2614">
    <property type="taxonomic scope" value="Eukaryota"/>
</dbReference>
<evidence type="ECO:0000256" key="1">
    <source>
        <dbReference type="ARBA" id="ARBA00022630"/>
    </source>
</evidence>
<dbReference type="InParanoid" id="B8MLU8"/>
<evidence type="ECO:0000256" key="3">
    <source>
        <dbReference type="ARBA" id="ARBA00023002"/>
    </source>
</evidence>
<dbReference type="PANTHER" id="PTHR46720">
    <property type="entry name" value="HYDROXYLASE, PUTATIVE (AFU_ORTHOLOGUE AFUA_3G01460)-RELATED"/>
    <property type="match status" value="1"/>
</dbReference>
<dbReference type="Proteomes" id="UP000001745">
    <property type="component" value="Unassembled WGS sequence"/>
</dbReference>
<dbReference type="Pfam" id="PF01494">
    <property type="entry name" value="FAD_binding_3"/>
    <property type="match status" value="1"/>
</dbReference>
<keyword evidence="4" id="KW-0472">Membrane</keyword>
<keyword evidence="3" id="KW-0560">Oxidoreductase</keyword>
<dbReference type="EMBL" id="EQ962658">
    <property type="protein sequence ID" value="EED13874.1"/>
    <property type="molecule type" value="Genomic_DNA"/>
</dbReference>
<dbReference type="InterPro" id="IPR036188">
    <property type="entry name" value="FAD/NAD-bd_sf"/>
</dbReference>
<evidence type="ECO:0000313" key="6">
    <source>
        <dbReference type="EMBL" id="EED13874.1"/>
    </source>
</evidence>
<keyword evidence="2" id="KW-0274">FAD</keyword>
<dbReference type="OMA" id="ANEDDPH"/>
<dbReference type="GeneID" id="8101802"/>
<keyword evidence="7" id="KW-1185">Reference proteome</keyword>
<dbReference type="InterPro" id="IPR051104">
    <property type="entry name" value="FAD_monoxygenase"/>
</dbReference>
<dbReference type="SUPFAM" id="SSF54373">
    <property type="entry name" value="FAD-linked reductases, C-terminal domain"/>
    <property type="match status" value="1"/>
</dbReference>
<dbReference type="HOGENOM" id="CLU_009665_6_3_1"/>
<keyword evidence="4" id="KW-0812">Transmembrane</keyword>
<evidence type="ECO:0000256" key="2">
    <source>
        <dbReference type="ARBA" id="ARBA00022827"/>
    </source>
</evidence>
<proteinExistence type="predicted"/>
<protein>
    <submittedName>
        <fullName evidence="6">Zeaxanthin epoxidase, putative</fullName>
    </submittedName>
</protein>
<dbReference type="OrthoDB" id="417877at2759"/>
<accession>B8MLU8</accession>
<dbReference type="GO" id="GO:0016491">
    <property type="term" value="F:oxidoreductase activity"/>
    <property type="evidence" value="ECO:0007669"/>
    <property type="project" value="UniProtKB-KW"/>
</dbReference>
<dbReference type="InterPro" id="IPR002938">
    <property type="entry name" value="FAD-bd"/>
</dbReference>
<keyword evidence="1" id="KW-0285">Flavoprotein</keyword>